<dbReference type="InterPro" id="IPR012938">
    <property type="entry name" value="Glc/Sorbosone_DH"/>
</dbReference>
<feature type="chain" id="PRO_5012316208" description="Glucose/Sorbosone dehydrogenase domain-containing protein" evidence="1">
    <location>
        <begin position="16"/>
        <end position="190"/>
    </location>
</feature>
<feature type="domain" description="Glucose/Sorbosone dehydrogenase" evidence="2">
    <location>
        <begin position="54"/>
        <end position="185"/>
    </location>
</feature>
<dbReference type="KEGG" id="bgt:106080091"/>
<dbReference type="PANTHER" id="PTHR19328">
    <property type="entry name" value="HEDGEHOG-INTERACTING PROTEIN"/>
    <property type="match status" value="1"/>
</dbReference>
<sequence>MKLCALVLTLFPVNSTQVYDQAKMPAREQCYCLHKLTSDLRSPVAAVFYLEKGKERILVVEQRGLVKKLTRDGVVLDTFMDIRDRVVTSESYGDSRGLLSIVLDTYYDTSKKVYVYYIRKFLNEDYAYVSTFKVTESGRVDTNSEVFLLRIHQPFDGGNGGPMFFGDDGYLYIVTGDGGEKDDPKGNAQN</sequence>
<feature type="signal peptide" evidence="1">
    <location>
        <begin position="1"/>
        <end position="15"/>
    </location>
</feature>
<evidence type="ECO:0000313" key="3">
    <source>
        <dbReference type="EnsemblMetazoa" id="BGLB034875-PA"/>
    </source>
</evidence>
<dbReference type="InterPro" id="IPR011042">
    <property type="entry name" value="6-blade_b-propeller_TolB-like"/>
</dbReference>
<evidence type="ECO:0000313" key="4">
    <source>
        <dbReference type="Proteomes" id="UP000076420"/>
    </source>
</evidence>
<dbReference type="Pfam" id="PF07995">
    <property type="entry name" value="GSDH"/>
    <property type="match status" value="1"/>
</dbReference>
<evidence type="ECO:0000259" key="2">
    <source>
        <dbReference type="Pfam" id="PF07995"/>
    </source>
</evidence>
<dbReference type="VEuPathDB" id="VectorBase:BGLAX_050955"/>
<organism evidence="3 4">
    <name type="scientific">Biomphalaria glabrata</name>
    <name type="common">Bloodfluke planorb</name>
    <name type="synonym">Freshwater snail</name>
    <dbReference type="NCBI Taxonomy" id="6526"/>
    <lineage>
        <taxon>Eukaryota</taxon>
        <taxon>Metazoa</taxon>
        <taxon>Spiralia</taxon>
        <taxon>Lophotrochozoa</taxon>
        <taxon>Mollusca</taxon>
        <taxon>Gastropoda</taxon>
        <taxon>Heterobranchia</taxon>
        <taxon>Euthyneura</taxon>
        <taxon>Panpulmonata</taxon>
        <taxon>Hygrophila</taxon>
        <taxon>Lymnaeoidea</taxon>
        <taxon>Planorbidae</taxon>
        <taxon>Biomphalaria</taxon>
    </lineage>
</organism>
<proteinExistence type="predicted"/>
<reference evidence="3" key="1">
    <citation type="submission" date="2020-05" db="UniProtKB">
        <authorList>
            <consortium name="EnsemblMetazoa"/>
        </authorList>
    </citation>
    <scope>IDENTIFICATION</scope>
    <source>
        <strain evidence="3">BB02</strain>
    </source>
</reference>
<dbReference type="EnsemblMetazoa" id="BGLB034875-RA">
    <property type="protein sequence ID" value="BGLB034875-PA"/>
    <property type="gene ID" value="BGLB034875"/>
</dbReference>
<accession>A0A2C9LTV3</accession>
<dbReference type="Gene3D" id="2.120.10.30">
    <property type="entry name" value="TolB, C-terminal domain"/>
    <property type="match status" value="1"/>
</dbReference>
<evidence type="ECO:0000256" key="1">
    <source>
        <dbReference type="SAM" id="SignalP"/>
    </source>
</evidence>
<protein>
    <recommendedName>
        <fullName evidence="2">Glucose/Sorbosone dehydrogenase domain-containing protein</fullName>
    </recommendedName>
</protein>
<dbReference type="AlphaFoldDB" id="A0A2C9LTV3"/>
<gene>
    <name evidence="3" type="primary">106080091</name>
</gene>
<keyword evidence="1" id="KW-0732">Signal</keyword>
<name>A0A2C9LTV3_BIOGL</name>
<dbReference type="PANTHER" id="PTHR19328:SF75">
    <property type="entry name" value="ALDOSE SUGAR DEHYDROGENASE YLII"/>
    <property type="match status" value="1"/>
</dbReference>
<dbReference type="STRING" id="6526.A0A2C9LTV3"/>
<dbReference type="VEuPathDB" id="VectorBase:BGLB034875"/>
<dbReference type="Proteomes" id="UP000076420">
    <property type="component" value="Unassembled WGS sequence"/>
</dbReference>